<name>A0A2K1J1X0_PHYPA</name>
<evidence type="ECO:0000313" key="2">
    <source>
        <dbReference type="EnsemblPlants" id="Pp3c18_21540V3.1"/>
    </source>
</evidence>
<organism evidence="1">
    <name type="scientific">Physcomitrium patens</name>
    <name type="common">Spreading-leaved earth moss</name>
    <name type="synonym">Physcomitrella patens</name>
    <dbReference type="NCBI Taxonomy" id="3218"/>
    <lineage>
        <taxon>Eukaryota</taxon>
        <taxon>Viridiplantae</taxon>
        <taxon>Streptophyta</taxon>
        <taxon>Embryophyta</taxon>
        <taxon>Bryophyta</taxon>
        <taxon>Bryophytina</taxon>
        <taxon>Bryopsida</taxon>
        <taxon>Funariidae</taxon>
        <taxon>Funariales</taxon>
        <taxon>Funariaceae</taxon>
        <taxon>Physcomitrium</taxon>
    </lineage>
</organism>
<evidence type="ECO:0000313" key="1">
    <source>
        <dbReference type="EMBL" id="PNR35526.1"/>
    </source>
</evidence>
<keyword evidence="3" id="KW-1185">Reference proteome</keyword>
<sequence length="38" mass="4321">MIPIKSMNFGLIGGTEDQIMRCNLSKIEYKALFGAMLW</sequence>
<dbReference type="EMBL" id="ABEU02000018">
    <property type="protein sequence ID" value="PNR35526.1"/>
    <property type="molecule type" value="Genomic_DNA"/>
</dbReference>
<dbReference type="EnsemblPlants" id="Pp3c18_21540V3.1">
    <property type="protein sequence ID" value="Pp3c18_21540V3.1"/>
    <property type="gene ID" value="Pp3c18_21540"/>
</dbReference>
<reference evidence="2" key="3">
    <citation type="submission" date="2020-12" db="UniProtKB">
        <authorList>
            <consortium name="EnsemblPlants"/>
        </authorList>
    </citation>
    <scope>IDENTIFICATION</scope>
</reference>
<reference evidence="1 3" key="1">
    <citation type="journal article" date="2008" name="Science">
        <title>The Physcomitrella genome reveals evolutionary insights into the conquest of land by plants.</title>
        <authorList>
            <person name="Rensing S."/>
            <person name="Lang D."/>
            <person name="Zimmer A."/>
            <person name="Terry A."/>
            <person name="Salamov A."/>
            <person name="Shapiro H."/>
            <person name="Nishiyama T."/>
            <person name="Perroud P.-F."/>
            <person name="Lindquist E."/>
            <person name="Kamisugi Y."/>
            <person name="Tanahashi T."/>
            <person name="Sakakibara K."/>
            <person name="Fujita T."/>
            <person name="Oishi K."/>
            <person name="Shin-I T."/>
            <person name="Kuroki Y."/>
            <person name="Toyoda A."/>
            <person name="Suzuki Y."/>
            <person name="Hashimoto A."/>
            <person name="Yamaguchi K."/>
            <person name="Sugano A."/>
            <person name="Kohara Y."/>
            <person name="Fujiyama A."/>
            <person name="Anterola A."/>
            <person name="Aoki S."/>
            <person name="Ashton N."/>
            <person name="Barbazuk W.B."/>
            <person name="Barker E."/>
            <person name="Bennetzen J."/>
            <person name="Bezanilla M."/>
            <person name="Blankenship R."/>
            <person name="Cho S.H."/>
            <person name="Dutcher S."/>
            <person name="Estelle M."/>
            <person name="Fawcett J.A."/>
            <person name="Gundlach H."/>
            <person name="Hanada K."/>
            <person name="Heyl A."/>
            <person name="Hicks K.A."/>
            <person name="Hugh J."/>
            <person name="Lohr M."/>
            <person name="Mayer K."/>
            <person name="Melkozernov A."/>
            <person name="Murata T."/>
            <person name="Nelson D."/>
            <person name="Pils B."/>
            <person name="Prigge M."/>
            <person name="Reiss B."/>
            <person name="Renner T."/>
            <person name="Rombauts S."/>
            <person name="Rushton P."/>
            <person name="Sanderfoot A."/>
            <person name="Schween G."/>
            <person name="Shiu S.-H."/>
            <person name="Stueber K."/>
            <person name="Theodoulou F.L."/>
            <person name="Tu H."/>
            <person name="Van de Peer Y."/>
            <person name="Verrier P.J."/>
            <person name="Waters E."/>
            <person name="Wood A."/>
            <person name="Yang L."/>
            <person name="Cove D."/>
            <person name="Cuming A."/>
            <person name="Hasebe M."/>
            <person name="Lucas S."/>
            <person name="Mishler D.B."/>
            <person name="Reski R."/>
            <person name="Grigoriev I."/>
            <person name="Quatrano R.S."/>
            <person name="Boore J.L."/>
        </authorList>
    </citation>
    <scope>NUCLEOTIDE SEQUENCE [LARGE SCALE GENOMIC DNA]</scope>
    <source>
        <strain evidence="2 3">cv. Gransden 2004</strain>
    </source>
</reference>
<protein>
    <submittedName>
        <fullName evidence="1 2">Uncharacterized protein</fullName>
    </submittedName>
</protein>
<accession>A0A2K1J1X0</accession>
<proteinExistence type="predicted"/>
<gene>
    <name evidence="1" type="ORF">PHYPA_023426</name>
</gene>
<dbReference type="InParanoid" id="A0A2K1J1X0"/>
<evidence type="ECO:0000313" key="3">
    <source>
        <dbReference type="Proteomes" id="UP000006727"/>
    </source>
</evidence>
<dbReference type="Proteomes" id="UP000006727">
    <property type="component" value="Chromosome 18"/>
</dbReference>
<dbReference type="Gramene" id="Pp3c18_21540V3.1">
    <property type="protein sequence ID" value="Pp3c18_21540V3.1"/>
    <property type="gene ID" value="Pp3c18_21540"/>
</dbReference>
<dbReference type="AlphaFoldDB" id="A0A2K1J1X0"/>
<reference evidence="1 3" key="2">
    <citation type="journal article" date="2018" name="Plant J.">
        <title>The Physcomitrella patens chromosome-scale assembly reveals moss genome structure and evolution.</title>
        <authorList>
            <person name="Lang D."/>
            <person name="Ullrich K.K."/>
            <person name="Murat F."/>
            <person name="Fuchs J."/>
            <person name="Jenkins J."/>
            <person name="Haas F.B."/>
            <person name="Piednoel M."/>
            <person name="Gundlach H."/>
            <person name="Van Bel M."/>
            <person name="Meyberg R."/>
            <person name="Vives C."/>
            <person name="Morata J."/>
            <person name="Symeonidi A."/>
            <person name="Hiss M."/>
            <person name="Muchero W."/>
            <person name="Kamisugi Y."/>
            <person name="Saleh O."/>
            <person name="Blanc G."/>
            <person name="Decker E.L."/>
            <person name="van Gessel N."/>
            <person name="Grimwood J."/>
            <person name="Hayes R.D."/>
            <person name="Graham S.W."/>
            <person name="Gunter L.E."/>
            <person name="McDaniel S.F."/>
            <person name="Hoernstein S.N.W."/>
            <person name="Larsson A."/>
            <person name="Li F.W."/>
            <person name="Perroud P.F."/>
            <person name="Phillips J."/>
            <person name="Ranjan P."/>
            <person name="Rokshar D.S."/>
            <person name="Rothfels C.J."/>
            <person name="Schneider L."/>
            <person name="Shu S."/>
            <person name="Stevenson D.W."/>
            <person name="Thummler F."/>
            <person name="Tillich M."/>
            <person name="Villarreal Aguilar J.C."/>
            <person name="Widiez T."/>
            <person name="Wong G.K."/>
            <person name="Wymore A."/>
            <person name="Zhang Y."/>
            <person name="Zimmer A.D."/>
            <person name="Quatrano R.S."/>
            <person name="Mayer K.F.X."/>
            <person name="Goodstein D."/>
            <person name="Casacuberta J.M."/>
            <person name="Vandepoele K."/>
            <person name="Reski R."/>
            <person name="Cuming A.C."/>
            <person name="Tuskan G.A."/>
            <person name="Maumus F."/>
            <person name="Salse J."/>
            <person name="Schmutz J."/>
            <person name="Rensing S.A."/>
        </authorList>
    </citation>
    <scope>NUCLEOTIDE SEQUENCE [LARGE SCALE GENOMIC DNA]</scope>
    <source>
        <strain evidence="2 3">cv. Gransden 2004</strain>
    </source>
</reference>